<dbReference type="EMBL" id="JAUSUT010000001">
    <property type="protein sequence ID" value="MDQ0382670.1"/>
    <property type="molecule type" value="Genomic_DNA"/>
</dbReference>
<comment type="caution">
    <text evidence="2">The sequence shown here is derived from an EMBL/GenBank/DDBJ whole genome shotgun (WGS) entry which is preliminary data.</text>
</comment>
<gene>
    <name evidence="2" type="ORF">FB470_006664</name>
</gene>
<organism evidence="2 3">
    <name type="scientific">Amycolatopsis thermophila</name>
    <dbReference type="NCBI Taxonomy" id="206084"/>
    <lineage>
        <taxon>Bacteria</taxon>
        <taxon>Bacillati</taxon>
        <taxon>Actinomycetota</taxon>
        <taxon>Actinomycetes</taxon>
        <taxon>Pseudonocardiales</taxon>
        <taxon>Pseudonocardiaceae</taxon>
        <taxon>Amycolatopsis</taxon>
    </lineage>
</organism>
<name>A0ABU0F511_9PSEU</name>
<evidence type="ECO:0000313" key="3">
    <source>
        <dbReference type="Proteomes" id="UP001229651"/>
    </source>
</evidence>
<dbReference type="Gene3D" id="3.10.105.10">
    <property type="entry name" value="Dipeptide-binding Protein, Domain 3"/>
    <property type="match status" value="1"/>
</dbReference>
<dbReference type="InterPro" id="IPR039424">
    <property type="entry name" value="SBP_5"/>
</dbReference>
<dbReference type="SUPFAM" id="SSF53850">
    <property type="entry name" value="Periplasmic binding protein-like II"/>
    <property type="match status" value="1"/>
</dbReference>
<dbReference type="InterPro" id="IPR000914">
    <property type="entry name" value="SBP_5_dom"/>
</dbReference>
<dbReference type="PIRSF" id="PIRSF002741">
    <property type="entry name" value="MppA"/>
    <property type="match status" value="1"/>
</dbReference>
<accession>A0ABU0F511</accession>
<reference evidence="2 3" key="1">
    <citation type="submission" date="2023-07" db="EMBL/GenBank/DDBJ databases">
        <title>Sequencing the genomes of 1000 actinobacteria strains.</title>
        <authorList>
            <person name="Klenk H.-P."/>
        </authorList>
    </citation>
    <scope>NUCLEOTIDE SEQUENCE [LARGE SCALE GENOMIC DNA]</scope>
    <source>
        <strain evidence="2 3">DSM 45805</strain>
    </source>
</reference>
<dbReference type="Gene3D" id="3.40.190.10">
    <property type="entry name" value="Periplasmic binding protein-like II"/>
    <property type="match status" value="1"/>
</dbReference>
<dbReference type="Pfam" id="PF00496">
    <property type="entry name" value="SBP_bac_5"/>
    <property type="match status" value="1"/>
</dbReference>
<keyword evidence="3" id="KW-1185">Reference proteome</keyword>
<evidence type="ECO:0000313" key="2">
    <source>
        <dbReference type="EMBL" id="MDQ0382670.1"/>
    </source>
</evidence>
<dbReference type="Proteomes" id="UP001229651">
    <property type="component" value="Unassembled WGS sequence"/>
</dbReference>
<dbReference type="InterPro" id="IPR030678">
    <property type="entry name" value="Peptide/Ni-bd"/>
</dbReference>
<dbReference type="PANTHER" id="PTHR30290">
    <property type="entry name" value="PERIPLASMIC BINDING COMPONENT OF ABC TRANSPORTER"/>
    <property type="match status" value="1"/>
</dbReference>
<dbReference type="RefSeq" id="WP_306998049.1">
    <property type="nucleotide sequence ID" value="NZ_JAUSUT010000001.1"/>
</dbReference>
<evidence type="ECO:0000259" key="1">
    <source>
        <dbReference type="Pfam" id="PF00496"/>
    </source>
</evidence>
<sequence length="507" mass="52976">MIAVFSLLVAACGGPGGGASQPGALNRSATLKVAWSAAPGSLDPHHTPVPSAAFPYLAPVYDRLTRLAAGPEIEPMLATSWQFAPDGKSVEFKLRDGVTFSDGAPVDAAAVKASLDRARTPDATTRTDLAMVTSVDVVDPHTVRVSANRPADDLPAVLSDTAGSIISPRAIDSPDLAQHPVGSGPYQVTAVRSGDRVTYTRRDGYWDPDAQRTAGLEVVSVPDPNARLAALRSRQLDMVLTDLTQGPEVAHLGSGFSSHLFAPSRVYGMILNTSAPNLSDVRVRQALGMAVDRKVISETLMKNSCAPTTQRLAAPGSQGHVADLPDTPAPDLAGARALLAQAGVPSGFTMTVLVGTGLQPQNDLAVALQNQLGQIGVRLNIQPMEITQAQAKFGRGQADGLVHAQITSATPALTLRDNFLNQARFPGALPAGLADTVNQAFDPSLDAAARDRLLQQANRTISEQALVTFVCASGALFAYSNKVDGVEQMAHADVVGTFDVRGLGIRG</sequence>
<proteinExistence type="predicted"/>
<protein>
    <submittedName>
        <fullName evidence="2">Peptide/nickel transport system substrate-binding protein</fullName>
    </submittedName>
</protein>
<feature type="domain" description="Solute-binding protein family 5" evidence="1">
    <location>
        <begin position="72"/>
        <end position="422"/>
    </location>
</feature>